<protein>
    <submittedName>
        <fullName evidence="2">HNH endonuclease</fullName>
    </submittedName>
</protein>
<dbReference type="InterPro" id="IPR029471">
    <property type="entry name" value="HNH_5"/>
</dbReference>
<gene>
    <name evidence="2" type="ORF">SAMN02982985_05558</name>
</gene>
<proteinExistence type="predicted"/>
<dbReference type="GO" id="GO:0004519">
    <property type="term" value="F:endonuclease activity"/>
    <property type="evidence" value="ECO:0007669"/>
    <property type="project" value="UniProtKB-KW"/>
</dbReference>
<keyword evidence="2" id="KW-0378">Hydrolase</keyword>
<sequence>MLKRYDMKKSEPEKICALCPAILTAENFTREHIIPNSIGGRKKTTGFICNTCNNDCGKKWESVLAEQFLWFSLATGVKRENGNSPNLSVKTVEGENLLLRHDGSMTAAKPTYSEQEENGKIKIKIQSRTKEEARKIVKGVVKKYPTVDFNESMDNFIVEQSYLESPLAMELQFGGPDGGRSMVKTAFALASEYGISNRKCEKAIDYLKDSEVTPPFGFCYTVDLVKNRPVDEIFHCVAIRGLPKFRKLLGYVEYFNMARILVELSDEYDGDDIYHSYSIDPTTGIEADIEVDFNVDIEILKAILDGDGMPLDKYNEAANYILPIVLKKNFDRERNRVVVDAAKLAFETLGVEPDQNLPQEKNQEFINILMEQIKPFIIANLKNKFH</sequence>
<evidence type="ECO:0000313" key="3">
    <source>
        <dbReference type="Proteomes" id="UP000199470"/>
    </source>
</evidence>
<dbReference type="EMBL" id="FOTW01000039">
    <property type="protein sequence ID" value="SFM85799.1"/>
    <property type="molecule type" value="Genomic_DNA"/>
</dbReference>
<organism evidence="2 3">
    <name type="scientific">Rugamonas rubra</name>
    <dbReference type="NCBI Taxonomy" id="758825"/>
    <lineage>
        <taxon>Bacteria</taxon>
        <taxon>Pseudomonadati</taxon>
        <taxon>Pseudomonadota</taxon>
        <taxon>Betaproteobacteria</taxon>
        <taxon>Burkholderiales</taxon>
        <taxon>Oxalobacteraceae</taxon>
        <taxon>Telluria group</taxon>
        <taxon>Rugamonas</taxon>
    </lineage>
</organism>
<evidence type="ECO:0000259" key="1">
    <source>
        <dbReference type="Pfam" id="PF14279"/>
    </source>
</evidence>
<dbReference type="Pfam" id="PF14279">
    <property type="entry name" value="HNH_5"/>
    <property type="match status" value="1"/>
</dbReference>
<keyword evidence="2" id="KW-0540">Nuclease</keyword>
<dbReference type="STRING" id="758825.SAMN02982985_05558"/>
<dbReference type="AlphaFoldDB" id="A0A1I4U9X8"/>
<keyword evidence="2" id="KW-0255">Endonuclease</keyword>
<evidence type="ECO:0000313" key="2">
    <source>
        <dbReference type="EMBL" id="SFM85799.1"/>
    </source>
</evidence>
<dbReference type="Proteomes" id="UP000199470">
    <property type="component" value="Unassembled WGS sequence"/>
</dbReference>
<feature type="domain" description="HNH endonuclease 5" evidence="1">
    <location>
        <begin position="16"/>
        <end position="69"/>
    </location>
</feature>
<accession>A0A1I4U9X8</accession>
<name>A0A1I4U9X8_9BURK</name>
<keyword evidence="3" id="KW-1185">Reference proteome</keyword>
<reference evidence="2 3" key="1">
    <citation type="submission" date="2016-10" db="EMBL/GenBank/DDBJ databases">
        <authorList>
            <person name="de Groot N.N."/>
        </authorList>
    </citation>
    <scope>NUCLEOTIDE SEQUENCE [LARGE SCALE GENOMIC DNA]</scope>
    <source>
        <strain evidence="2 3">ATCC 43154</strain>
    </source>
</reference>